<dbReference type="GO" id="GO:0004312">
    <property type="term" value="F:fatty acid synthase activity"/>
    <property type="evidence" value="ECO:0007669"/>
    <property type="project" value="TreeGrafter"/>
</dbReference>
<dbReference type="InterPro" id="IPR016039">
    <property type="entry name" value="Thiolase-like"/>
</dbReference>
<dbReference type="Pfam" id="PF16197">
    <property type="entry name" value="KAsynt_C_assoc"/>
    <property type="match status" value="1"/>
</dbReference>
<dbReference type="InterPro" id="IPR055123">
    <property type="entry name" value="SpnB-like_Rossmann"/>
</dbReference>
<keyword evidence="5" id="KW-0808">Transferase</keyword>
<name>A0A372G6N3_9ACTN</name>
<dbReference type="Pfam" id="PF00109">
    <property type="entry name" value="ketoacyl-synt"/>
    <property type="match status" value="1"/>
</dbReference>
<dbReference type="InterPro" id="IPR020807">
    <property type="entry name" value="PKS_DH"/>
</dbReference>
<dbReference type="Pfam" id="PF08659">
    <property type="entry name" value="KR"/>
    <property type="match status" value="1"/>
</dbReference>
<dbReference type="FunFam" id="3.40.47.10:FF:000019">
    <property type="entry name" value="Polyketide synthase type I"/>
    <property type="match status" value="1"/>
</dbReference>
<dbReference type="Pfam" id="PF14765">
    <property type="entry name" value="PS-DH"/>
    <property type="match status" value="1"/>
</dbReference>
<dbReference type="GO" id="GO:0004315">
    <property type="term" value="F:3-oxoacyl-[acyl-carrier-protein] synthase activity"/>
    <property type="evidence" value="ECO:0007669"/>
    <property type="project" value="InterPro"/>
</dbReference>
<dbReference type="Pfam" id="PF00698">
    <property type="entry name" value="Acyl_transf_1"/>
    <property type="match status" value="1"/>
</dbReference>
<dbReference type="InterPro" id="IPR057326">
    <property type="entry name" value="KR_dom"/>
</dbReference>
<dbReference type="InterPro" id="IPR014043">
    <property type="entry name" value="Acyl_transferase_dom"/>
</dbReference>
<dbReference type="InterPro" id="IPR036736">
    <property type="entry name" value="ACP-like_sf"/>
</dbReference>
<evidence type="ECO:0000313" key="12">
    <source>
        <dbReference type="EMBL" id="RFS81060.1"/>
    </source>
</evidence>
<organism evidence="12 13">
    <name type="scientific">Actinomadura spongiicola</name>
    <dbReference type="NCBI Taxonomy" id="2303421"/>
    <lineage>
        <taxon>Bacteria</taxon>
        <taxon>Bacillati</taxon>
        <taxon>Actinomycetota</taxon>
        <taxon>Actinomycetes</taxon>
        <taxon>Streptosporangiales</taxon>
        <taxon>Thermomonosporaceae</taxon>
        <taxon>Actinomadura</taxon>
    </lineage>
</organism>
<dbReference type="SUPFAM" id="SSF101173">
    <property type="entry name" value="Docking domain B of the erythromycin polyketide synthase (DEBS)"/>
    <property type="match status" value="1"/>
</dbReference>
<dbReference type="Pfam" id="PF22953">
    <property type="entry name" value="SpnB_Rossmann"/>
    <property type="match status" value="1"/>
</dbReference>
<dbReference type="Pfam" id="PF02801">
    <property type="entry name" value="Ketoacyl-synt_C"/>
    <property type="match status" value="1"/>
</dbReference>
<dbReference type="InterPro" id="IPR049551">
    <property type="entry name" value="PKS_DH_C"/>
</dbReference>
<evidence type="ECO:0000256" key="4">
    <source>
        <dbReference type="ARBA" id="ARBA00022553"/>
    </source>
</evidence>
<keyword evidence="7" id="KW-0511">Multifunctional enzyme</keyword>
<accession>A0A372G6N3</accession>
<dbReference type="SUPFAM" id="SSF51735">
    <property type="entry name" value="NAD(P)-binding Rossmann-fold domains"/>
    <property type="match status" value="2"/>
</dbReference>
<evidence type="ECO:0000259" key="10">
    <source>
        <dbReference type="PROSITE" id="PS50075"/>
    </source>
</evidence>
<dbReference type="InterPro" id="IPR006162">
    <property type="entry name" value="Ppantetheine_attach_site"/>
</dbReference>
<dbReference type="InterPro" id="IPR016035">
    <property type="entry name" value="Acyl_Trfase/lysoPLipase"/>
</dbReference>
<dbReference type="InterPro" id="IPR050091">
    <property type="entry name" value="PKS_NRPS_Biosynth_Enz"/>
</dbReference>
<dbReference type="SUPFAM" id="SSF52151">
    <property type="entry name" value="FabD/lysophospholipase-like"/>
    <property type="match status" value="1"/>
</dbReference>
<comment type="caution">
    <text evidence="12">The sequence shown here is derived from an EMBL/GenBank/DDBJ whole genome shotgun (WGS) entry which is preliminary data.</text>
</comment>
<dbReference type="InterPro" id="IPR036291">
    <property type="entry name" value="NAD(P)-bd_dom_sf"/>
</dbReference>
<dbReference type="GO" id="GO:0031177">
    <property type="term" value="F:phosphopantetheine binding"/>
    <property type="evidence" value="ECO:0007669"/>
    <property type="project" value="InterPro"/>
</dbReference>
<keyword evidence="6" id="KW-0045">Antibiotic biosynthesis</keyword>
<dbReference type="InterPro" id="IPR020841">
    <property type="entry name" value="PKS_Beta-ketoAc_synthase_dom"/>
</dbReference>
<dbReference type="GO" id="GO:0033068">
    <property type="term" value="P:macrolide biosynthetic process"/>
    <property type="evidence" value="ECO:0007669"/>
    <property type="project" value="UniProtKB-ARBA"/>
</dbReference>
<dbReference type="GO" id="GO:0006633">
    <property type="term" value="P:fatty acid biosynthetic process"/>
    <property type="evidence" value="ECO:0007669"/>
    <property type="project" value="InterPro"/>
</dbReference>
<dbReference type="InterPro" id="IPR032821">
    <property type="entry name" value="PKS_assoc"/>
</dbReference>
<dbReference type="PROSITE" id="PS00012">
    <property type="entry name" value="PHOSPHOPANTETHEINE"/>
    <property type="match status" value="1"/>
</dbReference>
<proteinExistence type="predicted"/>
<dbReference type="Gene3D" id="3.40.47.10">
    <property type="match status" value="1"/>
</dbReference>
<dbReference type="FunFam" id="1.10.1200.10:FF:000007">
    <property type="entry name" value="Probable polyketide synthase pks17"/>
    <property type="match status" value="1"/>
</dbReference>
<feature type="region of interest" description="Disordered" evidence="9">
    <location>
        <begin position="984"/>
        <end position="1032"/>
    </location>
</feature>
<dbReference type="SMART" id="SM01294">
    <property type="entry name" value="PKS_PP_betabranch"/>
    <property type="match status" value="1"/>
</dbReference>
<dbReference type="InterPro" id="IPR001227">
    <property type="entry name" value="Ac_transferase_dom_sf"/>
</dbReference>
<dbReference type="InterPro" id="IPR016036">
    <property type="entry name" value="Malonyl_transacylase_ACP-bd"/>
</dbReference>
<dbReference type="Gene3D" id="3.40.366.10">
    <property type="entry name" value="Malonyl-Coenzyme A Acyl Carrier Protein, domain 2"/>
    <property type="match status" value="1"/>
</dbReference>
<dbReference type="Pfam" id="PF00550">
    <property type="entry name" value="PP-binding"/>
    <property type="match status" value="1"/>
</dbReference>
<gene>
    <name evidence="12" type="ORF">D0T12_33980</name>
</gene>
<dbReference type="InterPro" id="IPR014030">
    <property type="entry name" value="Ketoacyl_synth_N"/>
</dbReference>
<dbReference type="InterPro" id="IPR049552">
    <property type="entry name" value="PKS_DH_N"/>
</dbReference>
<dbReference type="InterPro" id="IPR009081">
    <property type="entry name" value="PP-bd_ACP"/>
</dbReference>
<evidence type="ECO:0000256" key="9">
    <source>
        <dbReference type="SAM" id="MobiDB-lite"/>
    </source>
</evidence>
<dbReference type="Gene3D" id="1.10.1200.10">
    <property type="entry name" value="ACP-like"/>
    <property type="match status" value="1"/>
</dbReference>
<dbReference type="Gene3D" id="3.30.70.3290">
    <property type="match status" value="1"/>
</dbReference>
<dbReference type="SMART" id="SM00826">
    <property type="entry name" value="PKS_DH"/>
    <property type="match status" value="1"/>
</dbReference>
<feature type="domain" description="Ketosynthase family 3 (KS3)" evidence="11">
    <location>
        <begin position="33"/>
        <end position="459"/>
    </location>
</feature>
<dbReference type="SMART" id="SM00822">
    <property type="entry name" value="PKS_KR"/>
    <property type="match status" value="1"/>
</dbReference>
<dbReference type="InterPro" id="IPR014031">
    <property type="entry name" value="Ketoacyl_synth_C"/>
</dbReference>
<dbReference type="SUPFAM" id="SSF55048">
    <property type="entry name" value="Probable ACP-binding domain of malonyl-CoA ACP transacylase"/>
    <property type="match status" value="1"/>
</dbReference>
<keyword evidence="4" id="KW-0597">Phosphoprotein</keyword>
<dbReference type="SUPFAM" id="SSF53901">
    <property type="entry name" value="Thiolase-like"/>
    <property type="match status" value="1"/>
</dbReference>
<dbReference type="PROSITE" id="PS50075">
    <property type="entry name" value="CARRIER"/>
    <property type="match status" value="1"/>
</dbReference>
<dbReference type="InterPro" id="IPR042104">
    <property type="entry name" value="PKS_dehydratase_sf"/>
</dbReference>
<protein>
    <submittedName>
        <fullName evidence="12">SDR family NAD(P)-dependent oxidoreductase</fullName>
    </submittedName>
</protein>
<dbReference type="RefSeq" id="WP_117405121.1">
    <property type="nucleotide sequence ID" value="NZ_QVNQ01000017.1"/>
</dbReference>
<dbReference type="InterPro" id="IPR036299">
    <property type="entry name" value="Polyketide_synth_docking_sf"/>
</dbReference>
<dbReference type="InterPro" id="IPR020806">
    <property type="entry name" value="PKS_PP-bd"/>
</dbReference>
<reference evidence="12 13" key="1">
    <citation type="submission" date="2018-08" db="EMBL/GenBank/DDBJ databases">
        <title>Actinomadura spongicola sp. nov., isolated from marine sponge Leucetta chagosensis.</title>
        <authorList>
            <person name="Li L."/>
            <person name="Lin H.W."/>
        </authorList>
    </citation>
    <scope>NUCLEOTIDE SEQUENCE [LARGE SCALE GENOMIC DNA]</scope>
    <source>
        <strain evidence="12 13">LHW52907</strain>
    </source>
</reference>
<dbReference type="Gene3D" id="3.40.50.720">
    <property type="entry name" value="NAD(P)-binding Rossmann-like Domain"/>
    <property type="match status" value="1"/>
</dbReference>
<dbReference type="InterPro" id="IPR015083">
    <property type="entry name" value="NorB/c/GfsB-D-like_docking"/>
</dbReference>
<dbReference type="CDD" id="cd08956">
    <property type="entry name" value="KR_3_FAS_SDR_x"/>
    <property type="match status" value="1"/>
</dbReference>
<dbReference type="PANTHER" id="PTHR43775">
    <property type="entry name" value="FATTY ACID SYNTHASE"/>
    <property type="match status" value="1"/>
</dbReference>
<evidence type="ECO:0000256" key="5">
    <source>
        <dbReference type="ARBA" id="ARBA00022679"/>
    </source>
</evidence>
<dbReference type="Pfam" id="PF21089">
    <property type="entry name" value="PKS_DH_N"/>
    <property type="match status" value="1"/>
</dbReference>
<evidence type="ECO:0000256" key="7">
    <source>
        <dbReference type="ARBA" id="ARBA00023268"/>
    </source>
</evidence>
<dbReference type="OrthoDB" id="4537517at2"/>
<evidence type="ECO:0000256" key="2">
    <source>
        <dbReference type="ARBA" id="ARBA00004792"/>
    </source>
</evidence>
<evidence type="ECO:0000256" key="1">
    <source>
        <dbReference type="ARBA" id="ARBA00001957"/>
    </source>
</evidence>
<dbReference type="CDD" id="cd00833">
    <property type="entry name" value="PKS"/>
    <property type="match status" value="1"/>
</dbReference>
<comment type="cofactor">
    <cofactor evidence="1">
        <name>pantetheine 4'-phosphate</name>
        <dbReference type="ChEBI" id="CHEBI:47942"/>
    </cofactor>
</comment>
<keyword evidence="13" id="KW-1185">Reference proteome</keyword>
<dbReference type="PROSITE" id="PS52004">
    <property type="entry name" value="KS3_2"/>
    <property type="match status" value="1"/>
</dbReference>
<dbReference type="Proteomes" id="UP000262882">
    <property type="component" value="Unassembled WGS sequence"/>
</dbReference>
<keyword evidence="8" id="KW-0012">Acyltransferase</keyword>
<dbReference type="PANTHER" id="PTHR43775:SF51">
    <property type="entry name" value="INACTIVE PHENOLPHTHIOCEROL SYNTHESIS POLYKETIDE SYNTHASE TYPE I PKS1-RELATED"/>
    <property type="match status" value="1"/>
</dbReference>
<dbReference type="InterPro" id="IPR013968">
    <property type="entry name" value="PKS_KR"/>
</dbReference>
<dbReference type="InterPro" id="IPR018201">
    <property type="entry name" value="Ketoacyl_synth_AS"/>
</dbReference>
<comment type="pathway">
    <text evidence="2">Antibiotic biosynthesis.</text>
</comment>
<dbReference type="EMBL" id="QVNQ01000017">
    <property type="protein sequence ID" value="RFS81060.1"/>
    <property type="molecule type" value="Genomic_DNA"/>
</dbReference>
<dbReference type="SMART" id="SM00825">
    <property type="entry name" value="PKS_KS"/>
    <property type="match status" value="1"/>
</dbReference>
<sequence length="1769" mass="187468">MTNEEKLRDYLKRVTSELRQTRKRLVEVESAGAEPIAIVGMGCRYPGDVRSPDDLWRLVSEGVDAISDFPDNRGWDLDALYDPDPDRPGRTYSLKGGFIHDADQFDAAFFGISPREALAMDPQQRLLLETAWETFERSGIAPDSLRGSDTGVYVGTSDQDYAVLLTGLLEEVEGYLGTGNLPAVIAGRVAYNLGFQGPAVTVGTACSSSLVAMHLAAQALRDGDCHLALAGGVEVAATPSLYVEFSRQRGLAPDGRCKSFAGAADGTGFSDGVGLVLLERLSDAERNGHRIHAVIRGSAVNQDGASNGLTAPNGPSQERVIHQALAAARLAPHEVDAVEAHGTGTTLGDPIEAQALINTYGQGRPEDRPLWLGSIKSNIGHTQAAAGVAGVIKVIEAMRHGVLPQTLHVDEPTPHVDWTQGAVSLLTEPTPWPENGHPRRAGVSSFGISGTNAHIILEQPPTPKPTEPAEAITAPVPWVISAKTEPALHAQAAQLLDLIEANPELSPAEVARTLATTRTHFDHRAAAIGTTIDDLRRALTNNLVQGSTRTGKTAFLFTGQGAQRLGMGRELHDNFPAFADAFDEACSAFDLPLQDIMWATDPDDERLHQTQYTQPALFALETALFRLLSRWGITPHYLLGHSIGELTAAHTAGVLTLEDAARLVTTRAQLMQELPATGAMTAIQATPDEVTPHLGDGVAIAAINGAHSTVISGDRDAVHELAARFAEQGRKTRNLTVSHAFHSPHMDPILDQFQTVAESVQYRPPTIPIVSNLTGIIATTEQLTSPDYWTRLIREPVNFHTGTTTLTEHDVTTYVELGPDAVLSALTNEPGIPLLRRNQPEAETAVTALATAHTQGVAVDWNTVLPNAPTIDLPTYPFQRQRYWAVAAQAGDPGGLGMRDVGHPLLGAGAELADDKRELFTARLSKHTHPWLAETTETVLVELVLYVADHLGFEVVDELVLQSPFALPDSGAVVVQLLTGRPETDGGRTLTVHSRKAGDDEGPWIHHATATLSPGSDSSATPPSTDGEPLGEVRLPDGVRAEGFGLHPALLDAAIKPLLLDEDEDEEHRTRWPSVWTGVRLHAVGADMLRASLSPVGEDRFRFTALDAAGAPVLTVESLTVAPLPEERQRETHGSLDSLYHLDWIEVTPPDEPVEGPFAVLGEPLPDLPGTAYDDLEKLRAALDAGEPAPRIVIHRVAPASEASGAAETRLVETLTLLRSWLADERLADARLVVLTSGAVAARDGDGDGIRDLAAAPVWGLVRSAQNEHANRVSLLDLVDADAATGSPVARALACAEPQLAVRAGLFWAPRLVPVPASTAAAGTRPLDPDGTVLITGGTGGLGSLLARHLVARHGVRRLLLTSRRGTDAPGVADLTAELTASGAEVTVAACDAADRDALARVIGGHRLTAVVHAAGVLDDGVITEMSPGQLATVLRPKVAAAWNLHHLTRDHDLAAFVLYSSLSGIIGAPGQGNYAAANTYLDALAHHRHSNGLPATSIAWGPWDGDGGMSARLDQAGLARIRRTGVTPLTSEEGLALFDAALSTGLPVVVPARLNGPALRAQQEIGMLPAVLGRLVRGGRRRAARSAGDGTAAWARRLAGRPVPEQQRLLLDLVRANVAMVLGHDTPGAVTATQPFKEMGFDSLAAVQLRNQLGTATGLQLPATLVFDHPNPIALAERLRDELAAATGAASPLLAGLDLLSDAIAGGEGDPATRAEVASRLQDLVRRLVNGTEHGADVPEPGVDVAERLRAATGEEIFDFIDNELGTP</sequence>
<keyword evidence="3" id="KW-0596">Phosphopantetheine</keyword>
<feature type="domain" description="Carrier" evidence="10">
    <location>
        <begin position="1609"/>
        <end position="1684"/>
    </location>
</feature>
<dbReference type="SMART" id="SM00823">
    <property type="entry name" value="PKS_PP"/>
    <property type="match status" value="1"/>
</dbReference>
<dbReference type="SUPFAM" id="SSF47336">
    <property type="entry name" value="ACP-like"/>
    <property type="match status" value="1"/>
</dbReference>
<dbReference type="SMART" id="SM00827">
    <property type="entry name" value="PKS_AT"/>
    <property type="match status" value="1"/>
</dbReference>
<feature type="compositionally biased region" description="Polar residues" evidence="9">
    <location>
        <begin position="1010"/>
        <end position="1024"/>
    </location>
</feature>
<dbReference type="PROSITE" id="PS00606">
    <property type="entry name" value="KS3_1"/>
    <property type="match status" value="1"/>
</dbReference>
<evidence type="ECO:0000256" key="8">
    <source>
        <dbReference type="ARBA" id="ARBA00023315"/>
    </source>
</evidence>
<evidence type="ECO:0000256" key="3">
    <source>
        <dbReference type="ARBA" id="ARBA00022450"/>
    </source>
</evidence>
<evidence type="ECO:0000313" key="13">
    <source>
        <dbReference type="Proteomes" id="UP000262882"/>
    </source>
</evidence>
<dbReference type="Pfam" id="PF08990">
    <property type="entry name" value="Docking"/>
    <property type="match status" value="1"/>
</dbReference>
<dbReference type="Gene3D" id="3.10.129.110">
    <property type="entry name" value="Polyketide synthase dehydratase"/>
    <property type="match status" value="2"/>
</dbReference>
<evidence type="ECO:0000259" key="11">
    <source>
        <dbReference type="PROSITE" id="PS52004"/>
    </source>
</evidence>
<evidence type="ECO:0000256" key="6">
    <source>
        <dbReference type="ARBA" id="ARBA00023194"/>
    </source>
</evidence>